<gene>
    <name evidence="1" type="ORF">MAMMFC1_01701</name>
</gene>
<name>A0A348AIY5_9FIRM</name>
<protein>
    <submittedName>
        <fullName evidence="1">Uncharacterized protein</fullName>
    </submittedName>
</protein>
<dbReference type="KEGG" id="mana:MAMMFC1_01701"/>
<accession>A0A348AIY5</accession>
<dbReference type="RefSeq" id="WP_126308101.1">
    <property type="nucleotide sequence ID" value="NZ_AP018449.1"/>
</dbReference>
<evidence type="ECO:0000313" key="2">
    <source>
        <dbReference type="Proteomes" id="UP000276437"/>
    </source>
</evidence>
<dbReference type="OrthoDB" id="1655248at2"/>
<organism evidence="1 2">
    <name type="scientific">Methylomusa anaerophila</name>
    <dbReference type="NCBI Taxonomy" id="1930071"/>
    <lineage>
        <taxon>Bacteria</taxon>
        <taxon>Bacillati</taxon>
        <taxon>Bacillota</taxon>
        <taxon>Negativicutes</taxon>
        <taxon>Selenomonadales</taxon>
        <taxon>Sporomusaceae</taxon>
        <taxon>Methylomusa</taxon>
    </lineage>
</organism>
<dbReference type="Proteomes" id="UP000276437">
    <property type="component" value="Chromosome"/>
</dbReference>
<dbReference type="AlphaFoldDB" id="A0A348AIY5"/>
<keyword evidence="2" id="KW-1185">Reference proteome</keyword>
<evidence type="ECO:0000313" key="1">
    <source>
        <dbReference type="EMBL" id="BBB91033.1"/>
    </source>
</evidence>
<sequence length="77" mass="9048">MRKRKISKNLEVAKLLPPLKHSFEGKEFDIKNSEVMQWLTKRPEILNYVWNNIKNSGAVVFDSQAGKWQGIDYEPEE</sequence>
<proteinExistence type="predicted"/>
<dbReference type="EMBL" id="AP018449">
    <property type="protein sequence ID" value="BBB91033.1"/>
    <property type="molecule type" value="Genomic_DNA"/>
</dbReference>
<reference evidence="1 2" key="1">
    <citation type="journal article" date="2018" name="Int. J. Syst. Evol. Microbiol.">
        <title>Methylomusa anaerophila gen. nov., sp. nov., an anaerobic methanol-utilizing bacterium isolated from a microbial fuel cell.</title>
        <authorList>
            <person name="Amano N."/>
            <person name="Yamamuro A."/>
            <person name="Miyahara M."/>
            <person name="Kouzuma A."/>
            <person name="Abe T."/>
            <person name="Watanabe K."/>
        </authorList>
    </citation>
    <scope>NUCLEOTIDE SEQUENCE [LARGE SCALE GENOMIC DNA]</scope>
    <source>
        <strain evidence="1 2">MMFC1</strain>
    </source>
</reference>